<protein>
    <submittedName>
        <fullName evidence="2">Uncharacterized protein</fullName>
    </submittedName>
</protein>
<gene>
    <name evidence="2" type="ORF">FSP39_020779</name>
</gene>
<feature type="compositionally biased region" description="Basic and acidic residues" evidence="1">
    <location>
        <begin position="231"/>
        <end position="274"/>
    </location>
</feature>
<organism evidence="2 3">
    <name type="scientific">Pinctada imbricata</name>
    <name type="common">Atlantic pearl-oyster</name>
    <name type="synonym">Pinctada martensii</name>
    <dbReference type="NCBI Taxonomy" id="66713"/>
    <lineage>
        <taxon>Eukaryota</taxon>
        <taxon>Metazoa</taxon>
        <taxon>Spiralia</taxon>
        <taxon>Lophotrochozoa</taxon>
        <taxon>Mollusca</taxon>
        <taxon>Bivalvia</taxon>
        <taxon>Autobranchia</taxon>
        <taxon>Pteriomorphia</taxon>
        <taxon>Pterioida</taxon>
        <taxon>Pterioidea</taxon>
        <taxon>Pteriidae</taxon>
        <taxon>Pinctada</taxon>
    </lineage>
</organism>
<feature type="compositionally biased region" description="Basic and acidic residues" evidence="1">
    <location>
        <begin position="282"/>
        <end position="293"/>
    </location>
</feature>
<comment type="caution">
    <text evidence="2">The sequence shown here is derived from an EMBL/GenBank/DDBJ whole genome shotgun (WGS) entry which is preliminary data.</text>
</comment>
<accession>A0AA89BL47</accession>
<proteinExistence type="predicted"/>
<reference evidence="2" key="1">
    <citation type="submission" date="2019-08" db="EMBL/GenBank/DDBJ databases">
        <title>The improved chromosome-level genome for the pearl oyster Pinctada fucata martensii using PacBio sequencing and Hi-C.</title>
        <authorList>
            <person name="Zheng Z."/>
        </authorList>
    </citation>
    <scope>NUCLEOTIDE SEQUENCE</scope>
    <source>
        <strain evidence="2">ZZ-2019</strain>
        <tissue evidence="2">Adductor muscle</tissue>
    </source>
</reference>
<evidence type="ECO:0000313" key="3">
    <source>
        <dbReference type="Proteomes" id="UP001186944"/>
    </source>
</evidence>
<dbReference type="EMBL" id="VSWD01000012">
    <property type="protein sequence ID" value="KAK3086593.1"/>
    <property type="molecule type" value="Genomic_DNA"/>
</dbReference>
<evidence type="ECO:0000256" key="1">
    <source>
        <dbReference type="SAM" id="MobiDB-lite"/>
    </source>
</evidence>
<keyword evidence="3" id="KW-1185">Reference proteome</keyword>
<dbReference type="Proteomes" id="UP001186944">
    <property type="component" value="Unassembled WGS sequence"/>
</dbReference>
<feature type="region of interest" description="Disordered" evidence="1">
    <location>
        <begin position="231"/>
        <end position="299"/>
    </location>
</feature>
<name>A0AA89BL47_PINIB</name>
<feature type="compositionally biased region" description="Basic and acidic residues" evidence="1">
    <location>
        <begin position="1"/>
        <end position="10"/>
    </location>
</feature>
<evidence type="ECO:0000313" key="2">
    <source>
        <dbReference type="EMBL" id="KAK3086593.1"/>
    </source>
</evidence>
<dbReference type="AlphaFoldDB" id="A0AA89BL47"/>
<feature type="region of interest" description="Disordered" evidence="1">
    <location>
        <begin position="1"/>
        <end position="38"/>
    </location>
</feature>
<sequence>MESGDADSRRGPGLTSISPRQRPGDHVHNASMRADIPAGTYRPTMYDQLESPRREDMYERQRRIDMSPERMFNSETIIGIPYKERPLEAVPYASNIRRRQTFTQGEVPRYNEYNNVYDIRDPYDYMERQYVSLPYINPHRPYLVNQDDYEASRDYGQIVPYRSKQVEPYPRSKQVEPLPPLDTKQPKHWMIHEEDNEKTVSVQSFRGFSVIVSMICGVSVPIICGYSYDRGRNGSPERLDRGRNGSPERERYDYPREPVRDKYDERYEKPRDPILDGYANHKMADRTTQKDYGEVMTQA</sequence>